<name>A0AAE9YYL8_9GAMM</name>
<reference evidence="4 5" key="1">
    <citation type="journal article" date="2015" name="Genome Announc.">
        <title>Draft Genome Sequences of Marine Isolates of Thalassomonas viridans and Thalassomonas actiniarum.</title>
        <authorList>
            <person name="Olonade I."/>
            <person name="van Zyl L.J."/>
            <person name="Trindade M."/>
        </authorList>
    </citation>
    <scope>NUCLEOTIDE SEQUENCE [LARGE SCALE GENOMIC DNA]</scope>
    <source>
        <strain evidence="4 5">XOM25</strain>
    </source>
</reference>
<evidence type="ECO:0000259" key="3">
    <source>
        <dbReference type="Pfam" id="PF14331"/>
    </source>
</evidence>
<dbReference type="InterPro" id="IPR025743">
    <property type="entry name" value="TssM1_N"/>
</dbReference>
<dbReference type="KEGG" id="tvd:SG34_015005"/>
<dbReference type="InterPro" id="IPR027417">
    <property type="entry name" value="P-loop_NTPase"/>
</dbReference>
<feature type="transmembrane region" description="Helical" evidence="2">
    <location>
        <begin position="12"/>
        <end position="31"/>
    </location>
</feature>
<keyword evidence="5" id="KW-1185">Reference proteome</keyword>
<dbReference type="EMBL" id="CP059733">
    <property type="protein sequence ID" value="WDE02754.1"/>
    <property type="molecule type" value="Genomic_DNA"/>
</dbReference>
<evidence type="ECO:0000313" key="5">
    <source>
        <dbReference type="Proteomes" id="UP000032352"/>
    </source>
</evidence>
<feature type="domain" description="Type VI secretion system component TssM1 N-terminal" evidence="3">
    <location>
        <begin position="267"/>
        <end position="451"/>
    </location>
</feature>
<feature type="transmembrane region" description="Helical" evidence="2">
    <location>
        <begin position="111"/>
        <end position="132"/>
    </location>
</feature>
<dbReference type="PANTHER" id="PTHR36153:SF1">
    <property type="entry name" value="TYPE VI SECRETION SYSTEM COMPONENT TSSM1"/>
    <property type="match status" value="1"/>
</dbReference>
<dbReference type="Proteomes" id="UP000032352">
    <property type="component" value="Chromosome"/>
</dbReference>
<sequence>MDGRLMLWLSEIVNLIRAYLGAAFGAVFSGLPKADAGSYMEQFRDAFNELMMQLSLLVLELKQALTDRLLPVIEQLRPIWQDPLWQALALVLFVVLAFLLILWLIKSGNQLLQYLFGLIVAGIKKLFSWILAPFRMLGQWLGKLKQSKRQKARWQWLHMGQVRRAVNAMKYLTTKRDWRYNMPWFLLIGEQGCGKSTLIKAVTTGRRAQLLPKEKKLKDPGSGWHFFDHAIVIDQDNKDPDSNSEPLELLEQAADVKAPEISVQERNKRFSYLIELLHWYRPERPVDGILLTVSAKTLLKCKEPATLLALGEDLFQQLWQVQKQTGFVLPVYLIVVQCDGIEGFDAFWQAQPAARRDEMIGWSNPYRLDSAFNKDWLKEAFHQVLENLQATQLQVAASGQDIANIDDFMLFRHNFCALFKPLKEVICSAFARSSFQEALPLRGIYFSGALENKVCFVNDVLNRKVFGEKHLAFPLEQRYFSTQKTLRRFQLGSLAAAVLLTLLMTVDGFRFNLYTNVVQGKLRTLVNAQQDCSSEGLDSYRLLADLTEISERPLLMSLPLSWFDIQARKEQQLVATELFKKTLFASLECRLKLKAQTLSLATDKQEIGHNYRKVIEDIKDFSHLLQQYQVNRERFLDLAEPASNPHGLGKKLKALLSYLYDRPVPEAVDTSASLITGGLVLLNYNVDWDEKDQSLISQDKLLSHLDYLTRALRLELTEYTQEVPLVKLQQISEKIQVLPADKELPPSKMVENIDEFQLWLKKTKKDWLSATAFTSPCGSVYQLMGRLDQELVAVGFDKDRLDTMVERFSEKNCDREVRDKLAALNVPPFGALFVKNDLGRLSFSPAIEGLAEQVAAARSLNYVKNSYMPVADTAEPVVAWEESTLQELLNNLLSYQDFVTQFSQEQKPFFASALGRRLQLVTERLLSQAMVHPFEQAQSTYLIADPAAETESALDKSVTSFKAVSTLLLQINSLLKQLGDSGNAVRLRQASHAFALQQLELLEKLVAENQLYMPVLTPRWDNRDFARILFSLDTDKQITSYLTNQRQRLSYLAFNYAEPLIGFLQNSSGLSDALAQRWFATLSDLGRYQRNEPGNQTLALENFVSDTLAGLTTSNCYEKSNFDNKAANNGWFVIRRLQLQHQVSVQCLDAGDKEIINRYLAIRDRFNQQIAGRFPFSSIDKAGVREVSINQLQTFLGYYRKASKNLLADMNTLNGLQEDETIAESTAAAGSSGTKDKTKESRSQTAKSSKSRVAGEALPASWREFISQMNSISDFFNQSWNSKQNQWQVPLTIEFSALPQYAKGSDQIIDWRMQSGQQLASFPNGQNKLLWQVGEPLSLDLRWATGSAFKPLIPLLTTEVNPRLNPPLTVDQKQLNATFKSQGKWGLFEWLTRYASKGMNGLKASRQDETLLAFHVPVQLKTPPKPGKQEQKPAYLSRSNLLVWVEVMDKQGDVKKLPLPGTLPAYAPGFND</sequence>
<keyword evidence="2" id="KW-0812">Transmembrane</keyword>
<dbReference type="Pfam" id="PF14331">
    <property type="entry name" value="IcmF-related_N"/>
    <property type="match status" value="1"/>
</dbReference>
<accession>A0AAE9YYL8</accession>
<dbReference type="PANTHER" id="PTHR36153">
    <property type="entry name" value="INNER MEMBRANE PROTEIN-RELATED"/>
    <property type="match status" value="1"/>
</dbReference>
<reference evidence="4 5" key="2">
    <citation type="journal article" date="2022" name="Mar. Drugs">
        <title>Bioassay-Guided Fractionation Leads to the Detection of Cholic Acid Generated by the Rare Thalassomonas sp.</title>
        <authorList>
            <person name="Pheiffer F."/>
            <person name="Schneider Y.K."/>
            <person name="Hansen E.H."/>
            <person name="Andersen J.H."/>
            <person name="Isaksson J."/>
            <person name="Busche T."/>
            <person name="R C."/>
            <person name="Kalinowski J."/>
            <person name="Zyl L.V."/>
            <person name="Trindade M."/>
        </authorList>
    </citation>
    <scope>NUCLEOTIDE SEQUENCE [LARGE SCALE GENOMIC DNA]</scope>
    <source>
        <strain evidence="4 5">XOM25</strain>
    </source>
</reference>
<dbReference type="SUPFAM" id="SSF52540">
    <property type="entry name" value="P-loop containing nucleoside triphosphate hydrolases"/>
    <property type="match status" value="1"/>
</dbReference>
<dbReference type="InterPro" id="IPR053156">
    <property type="entry name" value="T6SS_TssM-like"/>
</dbReference>
<organism evidence="4 5">
    <name type="scientific">Thalassomonas viridans</name>
    <dbReference type="NCBI Taxonomy" id="137584"/>
    <lineage>
        <taxon>Bacteria</taxon>
        <taxon>Pseudomonadati</taxon>
        <taxon>Pseudomonadota</taxon>
        <taxon>Gammaproteobacteria</taxon>
        <taxon>Alteromonadales</taxon>
        <taxon>Colwelliaceae</taxon>
        <taxon>Thalassomonas</taxon>
    </lineage>
</organism>
<evidence type="ECO:0000256" key="1">
    <source>
        <dbReference type="SAM" id="MobiDB-lite"/>
    </source>
</evidence>
<keyword evidence="2" id="KW-1133">Transmembrane helix</keyword>
<feature type="transmembrane region" description="Helical" evidence="2">
    <location>
        <begin position="84"/>
        <end position="105"/>
    </location>
</feature>
<gene>
    <name evidence="4" type="ORF">SG34_015005</name>
</gene>
<dbReference type="RefSeq" id="WP_274038286.1">
    <property type="nucleotide sequence ID" value="NZ_CP059733.1"/>
</dbReference>
<keyword evidence="2" id="KW-0472">Membrane</keyword>
<proteinExistence type="predicted"/>
<feature type="region of interest" description="Disordered" evidence="1">
    <location>
        <begin position="1225"/>
        <end position="1252"/>
    </location>
</feature>
<evidence type="ECO:0000256" key="2">
    <source>
        <dbReference type="SAM" id="Phobius"/>
    </source>
</evidence>
<protein>
    <recommendedName>
        <fullName evidence="3">Type VI secretion system component TssM1 N-terminal domain-containing protein</fullName>
    </recommendedName>
</protein>
<evidence type="ECO:0000313" key="4">
    <source>
        <dbReference type="EMBL" id="WDE02754.1"/>
    </source>
</evidence>